<keyword evidence="3 7" id="KW-0479">Metal-binding</keyword>
<dbReference type="GO" id="GO:0004497">
    <property type="term" value="F:monooxygenase activity"/>
    <property type="evidence" value="ECO:0007669"/>
    <property type="project" value="UniProtKB-KW"/>
</dbReference>
<dbReference type="SUPFAM" id="SSF48264">
    <property type="entry name" value="Cytochrome P450"/>
    <property type="match status" value="1"/>
</dbReference>
<evidence type="ECO:0000313" key="8">
    <source>
        <dbReference type="EMBL" id="MBB4764913.1"/>
    </source>
</evidence>
<keyword evidence="4 7" id="KW-0560">Oxidoreductase</keyword>
<evidence type="ECO:0000256" key="2">
    <source>
        <dbReference type="ARBA" id="ARBA00022617"/>
    </source>
</evidence>
<dbReference type="Gene3D" id="1.10.630.10">
    <property type="entry name" value="Cytochrome P450"/>
    <property type="match status" value="1"/>
</dbReference>
<keyword evidence="5 7" id="KW-0408">Iron</keyword>
<evidence type="ECO:0000256" key="5">
    <source>
        <dbReference type="ARBA" id="ARBA00023004"/>
    </source>
</evidence>
<keyword evidence="6 7" id="KW-0503">Monooxygenase</keyword>
<dbReference type="Pfam" id="PF00067">
    <property type="entry name" value="p450"/>
    <property type="match status" value="1"/>
</dbReference>
<comment type="caution">
    <text evidence="8">The sequence shown here is derived from an EMBL/GenBank/DDBJ whole genome shotgun (WGS) entry which is preliminary data.</text>
</comment>
<dbReference type="InterPro" id="IPR001128">
    <property type="entry name" value="Cyt_P450"/>
</dbReference>
<proteinExistence type="inferred from homology"/>
<keyword evidence="2 7" id="KW-0349">Heme</keyword>
<dbReference type="PANTHER" id="PTHR46696:SF1">
    <property type="entry name" value="CYTOCHROME P450 YJIB-RELATED"/>
    <property type="match status" value="1"/>
</dbReference>
<evidence type="ECO:0000256" key="6">
    <source>
        <dbReference type="ARBA" id="ARBA00023033"/>
    </source>
</evidence>
<dbReference type="GO" id="GO:0017000">
    <property type="term" value="P:antibiotic biosynthetic process"/>
    <property type="evidence" value="ECO:0007669"/>
    <property type="project" value="UniProtKB-ARBA"/>
</dbReference>
<evidence type="ECO:0000256" key="1">
    <source>
        <dbReference type="ARBA" id="ARBA00010617"/>
    </source>
</evidence>
<dbReference type="GO" id="GO:0016705">
    <property type="term" value="F:oxidoreductase activity, acting on paired donors, with incorporation or reduction of molecular oxygen"/>
    <property type="evidence" value="ECO:0007669"/>
    <property type="project" value="InterPro"/>
</dbReference>
<evidence type="ECO:0000313" key="9">
    <source>
        <dbReference type="Proteomes" id="UP000578112"/>
    </source>
</evidence>
<dbReference type="InterPro" id="IPR002397">
    <property type="entry name" value="Cyt_P450_B"/>
</dbReference>
<dbReference type="Proteomes" id="UP000578112">
    <property type="component" value="Unassembled WGS sequence"/>
</dbReference>
<dbReference type="GO" id="GO:0020037">
    <property type="term" value="F:heme binding"/>
    <property type="evidence" value="ECO:0007669"/>
    <property type="project" value="InterPro"/>
</dbReference>
<evidence type="ECO:0000256" key="3">
    <source>
        <dbReference type="ARBA" id="ARBA00022723"/>
    </source>
</evidence>
<dbReference type="RefSeq" id="WP_184996045.1">
    <property type="nucleotide sequence ID" value="NZ_BOMK01000026.1"/>
</dbReference>
<keyword evidence="9" id="KW-1185">Reference proteome</keyword>
<dbReference type="PROSITE" id="PS00086">
    <property type="entry name" value="CYTOCHROME_P450"/>
    <property type="match status" value="1"/>
</dbReference>
<evidence type="ECO:0000256" key="4">
    <source>
        <dbReference type="ARBA" id="ARBA00023002"/>
    </source>
</evidence>
<protein>
    <submittedName>
        <fullName evidence="8">Cytochrome P450</fullName>
    </submittedName>
</protein>
<dbReference type="GO" id="GO:0005506">
    <property type="term" value="F:iron ion binding"/>
    <property type="evidence" value="ECO:0007669"/>
    <property type="project" value="InterPro"/>
</dbReference>
<reference evidence="8 9" key="1">
    <citation type="submission" date="2020-08" db="EMBL/GenBank/DDBJ databases">
        <title>Sequencing the genomes of 1000 actinobacteria strains.</title>
        <authorList>
            <person name="Klenk H.-P."/>
        </authorList>
    </citation>
    <scope>NUCLEOTIDE SEQUENCE [LARGE SCALE GENOMIC DNA]</scope>
    <source>
        <strain evidence="8 9">DSM 43149</strain>
    </source>
</reference>
<accession>A0A7W7I281</accession>
<sequence length="398" mass="43501">MATYDPTDPGFQEDPYPLLARLREEDPLHLTPDGIQVVTRYSDVRALLRESACVREFPARRYALSGRGGATAQSFARAIVSRDPPAHTRLRGLLSPPFTPGAARALRATVETLVDTLFDEAEARHGAVIDIMRDVADRLPYLVNCVVLGLPTAEYRTLAPWVTAIEDASVPSPPPEAVLASDRAIEALRDYLTPFFLGHRRPDPDGLLARLAGTDHTGSGFSRDELVDNAIGLFPAGAETVTGLIGNLVWLLAGDPEQWDLVRRDPAARPRAIEEALRFESPINVAYRWATAEVTVDSGVITGGRVLVLSLAAANRDPRVFAHPDRFDCRPTGRTPNVAFGSGRHVCLGAHLARLQGEAVLDRLLRRYPGLQLAGAPVRKPSVELRCLQRLPVRLARH</sequence>
<dbReference type="InterPro" id="IPR017972">
    <property type="entry name" value="Cyt_P450_CS"/>
</dbReference>
<dbReference type="PANTHER" id="PTHR46696">
    <property type="entry name" value="P450, PUTATIVE (EUROFUNG)-RELATED"/>
    <property type="match status" value="1"/>
</dbReference>
<gene>
    <name evidence="8" type="ORF">BJ971_005469</name>
</gene>
<dbReference type="EMBL" id="JACHNH010000001">
    <property type="protein sequence ID" value="MBB4764913.1"/>
    <property type="molecule type" value="Genomic_DNA"/>
</dbReference>
<dbReference type="AlphaFoldDB" id="A0A7W7I281"/>
<dbReference type="InterPro" id="IPR036396">
    <property type="entry name" value="Cyt_P450_sf"/>
</dbReference>
<organism evidence="8 9">
    <name type="scientific">Actinoplanes digitatis</name>
    <dbReference type="NCBI Taxonomy" id="1868"/>
    <lineage>
        <taxon>Bacteria</taxon>
        <taxon>Bacillati</taxon>
        <taxon>Actinomycetota</taxon>
        <taxon>Actinomycetes</taxon>
        <taxon>Micromonosporales</taxon>
        <taxon>Micromonosporaceae</taxon>
        <taxon>Actinoplanes</taxon>
    </lineage>
</organism>
<dbReference type="PRINTS" id="PR00359">
    <property type="entry name" value="BP450"/>
</dbReference>
<evidence type="ECO:0000256" key="7">
    <source>
        <dbReference type="RuleBase" id="RU000461"/>
    </source>
</evidence>
<comment type="similarity">
    <text evidence="1 7">Belongs to the cytochrome P450 family.</text>
</comment>
<dbReference type="FunFam" id="1.10.630.10:FF:000018">
    <property type="entry name" value="Cytochrome P450 monooxygenase"/>
    <property type="match status" value="1"/>
</dbReference>
<name>A0A7W7I281_9ACTN</name>